<keyword evidence="6" id="KW-1015">Disulfide bond</keyword>
<dbReference type="PIRSF" id="PIRSF002419">
    <property type="entry name" value="Tetraspanin"/>
    <property type="match status" value="1"/>
</dbReference>
<keyword evidence="3 7" id="KW-0812">Transmembrane</keyword>
<dbReference type="AlphaFoldDB" id="A0A1I7XXP4"/>
<dbReference type="InterPro" id="IPR018503">
    <property type="entry name" value="Tetraspanin_CS"/>
</dbReference>
<keyword evidence="4 7" id="KW-1133">Transmembrane helix</keyword>
<comment type="subcellular location">
    <subcellularLocation>
        <location evidence="1 7">Membrane</location>
        <topology evidence="1 7">Multi-pass membrane protein</topology>
    </subcellularLocation>
</comment>
<proteinExistence type="inferred from homology"/>
<feature type="transmembrane region" description="Helical" evidence="7">
    <location>
        <begin position="67"/>
        <end position="88"/>
    </location>
</feature>
<dbReference type="Proteomes" id="UP000095287">
    <property type="component" value="Unplaced"/>
</dbReference>
<dbReference type="PROSITE" id="PS00421">
    <property type="entry name" value="TM4_1"/>
    <property type="match status" value="1"/>
</dbReference>
<dbReference type="InterPro" id="IPR000301">
    <property type="entry name" value="Tetraspanin_animals"/>
</dbReference>
<accession>A0A1I7XXP4</accession>
<feature type="transmembrane region" description="Helical" evidence="7">
    <location>
        <begin position="95"/>
        <end position="121"/>
    </location>
</feature>
<evidence type="ECO:0000256" key="4">
    <source>
        <dbReference type="ARBA" id="ARBA00022989"/>
    </source>
</evidence>
<dbReference type="Pfam" id="PF00335">
    <property type="entry name" value="Tetraspanin"/>
    <property type="match status" value="1"/>
</dbReference>
<keyword evidence="8" id="KW-1185">Reference proteome</keyword>
<keyword evidence="5 7" id="KW-0472">Membrane</keyword>
<evidence type="ECO:0000256" key="5">
    <source>
        <dbReference type="ARBA" id="ARBA00023136"/>
    </source>
</evidence>
<evidence type="ECO:0000256" key="7">
    <source>
        <dbReference type="RuleBase" id="RU361218"/>
    </source>
</evidence>
<comment type="similarity">
    <text evidence="2 7">Belongs to the tetraspanin (TM4SF) family.</text>
</comment>
<reference evidence="9" key="1">
    <citation type="submission" date="2016-11" db="UniProtKB">
        <authorList>
            <consortium name="WormBaseParasite"/>
        </authorList>
    </citation>
    <scope>IDENTIFICATION</scope>
</reference>
<feature type="transmembrane region" description="Helical" evidence="7">
    <location>
        <begin position="197"/>
        <end position="220"/>
    </location>
</feature>
<dbReference type="InterPro" id="IPR018499">
    <property type="entry name" value="Tetraspanin/Peripherin"/>
</dbReference>
<name>A0A1I7XXP4_9BILA</name>
<evidence type="ECO:0000256" key="3">
    <source>
        <dbReference type="ARBA" id="ARBA00022692"/>
    </source>
</evidence>
<sequence>MVYGCGNQVIKFLVFSTNFLIFAFGALIFGFSLWANLDHDFAKHLQEFVNQTGMDPSHLDDLSKYQASLWVLVAVGFLLLIVGFLGCCGAACESALMLTLFFVVILILSVIELGAVIFALVNKTALMESLQQLLQKSSGTADLRKNLLPIENLFQCCGATRETQYLYEQDGLCKGALSGAYDCFSVISEHLERTGEVVIVIAFVLLAIEFFSMVFSCILMRAFGERSPAYYA</sequence>
<evidence type="ECO:0000256" key="1">
    <source>
        <dbReference type="ARBA" id="ARBA00004141"/>
    </source>
</evidence>
<dbReference type="WBParaSite" id="L893_g10364.t1">
    <property type="protein sequence ID" value="L893_g10364.t1"/>
    <property type="gene ID" value="L893_g10364"/>
</dbReference>
<dbReference type="PANTHER" id="PTHR19282">
    <property type="entry name" value="TETRASPANIN"/>
    <property type="match status" value="1"/>
</dbReference>
<evidence type="ECO:0000256" key="2">
    <source>
        <dbReference type="ARBA" id="ARBA00006840"/>
    </source>
</evidence>
<dbReference type="SUPFAM" id="SSF48652">
    <property type="entry name" value="Tetraspanin"/>
    <property type="match status" value="1"/>
</dbReference>
<organism evidence="8 9">
    <name type="scientific">Steinernema glaseri</name>
    <dbReference type="NCBI Taxonomy" id="37863"/>
    <lineage>
        <taxon>Eukaryota</taxon>
        <taxon>Metazoa</taxon>
        <taxon>Ecdysozoa</taxon>
        <taxon>Nematoda</taxon>
        <taxon>Chromadorea</taxon>
        <taxon>Rhabditida</taxon>
        <taxon>Tylenchina</taxon>
        <taxon>Panagrolaimomorpha</taxon>
        <taxon>Strongyloidoidea</taxon>
        <taxon>Steinernematidae</taxon>
        <taxon>Steinernema</taxon>
    </lineage>
</organism>
<evidence type="ECO:0000256" key="6">
    <source>
        <dbReference type="PIRSR" id="PIRSR002419-1"/>
    </source>
</evidence>
<evidence type="ECO:0000313" key="9">
    <source>
        <dbReference type="WBParaSite" id="L893_g10364.t1"/>
    </source>
</evidence>
<protein>
    <recommendedName>
        <fullName evidence="7">Tetraspanin</fullName>
    </recommendedName>
</protein>
<evidence type="ECO:0000313" key="8">
    <source>
        <dbReference type="Proteomes" id="UP000095287"/>
    </source>
</evidence>
<dbReference type="InterPro" id="IPR008952">
    <property type="entry name" value="Tetraspanin_EC2_sf"/>
</dbReference>
<dbReference type="PRINTS" id="PR00259">
    <property type="entry name" value="TMFOUR"/>
</dbReference>
<feature type="disulfide bond" evidence="6">
    <location>
        <begin position="157"/>
        <end position="173"/>
    </location>
</feature>
<feature type="transmembrane region" description="Helical" evidence="7">
    <location>
        <begin position="12"/>
        <end position="35"/>
    </location>
</feature>
<dbReference type="PANTHER" id="PTHR19282:SF530">
    <property type="entry name" value="TETRASPANIN"/>
    <property type="match status" value="1"/>
</dbReference>
<dbReference type="GO" id="GO:0005886">
    <property type="term" value="C:plasma membrane"/>
    <property type="evidence" value="ECO:0007669"/>
    <property type="project" value="TreeGrafter"/>
</dbReference>